<feature type="domain" description="SHSP" evidence="4">
    <location>
        <begin position="23"/>
        <end position="150"/>
    </location>
</feature>
<evidence type="ECO:0000313" key="5">
    <source>
        <dbReference type="EMBL" id="KAI3920808.1"/>
    </source>
</evidence>
<evidence type="ECO:0000256" key="3">
    <source>
        <dbReference type="RuleBase" id="RU003616"/>
    </source>
</evidence>
<dbReference type="InterPro" id="IPR031107">
    <property type="entry name" value="Small_HSP"/>
</dbReference>
<comment type="similarity">
    <text evidence="2 3">Belongs to the small heat shock protein (HSP20) family.</text>
</comment>
<protein>
    <recommendedName>
        <fullName evidence="4">SHSP domain-containing protein</fullName>
    </recommendedName>
</protein>
<dbReference type="PROSITE" id="PS01031">
    <property type="entry name" value="SHSP"/>
    <property type="match status" value="1"/>
</dbReference>
<evidence type="ECO:0000256" key="1">
    <source>
        <dbReference type="ARBA" id="ARBA00023016"/>
    </source>
</evidence>
<evidence type="ECO:0000256" key="2">
    <source>
        <dbReference type="PROSITE-ProRule" id="PRU00285"/>
    </source>
</evidence>
<dbReference type="AlphaFoldDB" id="A0AAD4XKB7"/>
<proteinExistence type="inferred from homology"/>
<name>A0AAD4XKB7_9MAGN</name>
<sequence>MANIFSVDPFRRFLWRGPIFQELSGGSTIAPLDWVEIPSTHIYKINVPGFGKEDIKVQIEEGNIMLIKGEGKKKEDSTTEAYKDAIYHVAERGLMTTMKGADFSRTIELPGDVKIDQIKAVVENGVLTIVVPKDLNPKSSSSKVKNINISSKL</sequence>
<accession>A0AAD4XKB7</accession>
<keyword evidence="1" id="KW-0346">Stress response</keyword>
<dbReference type="EMBL" id="JAJJMB010008785">
    <property type="protein sequence ID" value="KAI3920808.1"/>
    <property type="molecule type" value="Genomic_DNA"/>
</dbReference>
<keyword evidence="6" id="KW-1185">Reference proteome</keyword>
<comment type="caution">
    <text evidence="5">The sequence shown here is derived from an EMBL/GenBank/DDBJ whole genome shotgun (WGS) entry which is preliminary data.</text>
</comment>
<dbReference type="InterPro" id="IPR002068">
    <property type="entry name" value="A-crystallin/Hsp20_dom"/>
</dbReference>
<dbReference type="Gene3D" id="2.60.40.790">
    <property type="match status" value="1"/>
</dbReference>
<dbReference type="SUPFAM" id="SSF49764">
    <property type="entry name" value="HSP20-like chaperones"/>
    <property type="match status" value="1"/>
</dbReference>
<dbReference type="PANTHER" id="PTHR11527">
    <property type="entry name" value="HEAT-SHOCK PROTEIN 20 FAMILY MEMBER"/>
    <property type="match status" value="1"/>
</dbReference>
<evidence type="ECO:0000313" key="6">
    <source>
        <dbReference type="Proteomes" id="UP001202328"/>
    </source>
</evidence>
<dbReference type="Pfam" id="PF00011">
    <property type="entry name" value="HSP20"/>
    <property type="match status" value="1"/>
</dbReference>
<gene>
    <name evidence="5" type="ORF">MKW98_005634</name>
</gene>
<dbReference type="InterPro" id="IPR008978">
    <property type="entry name" value="HSP20-like_chaperone"/>
</dbReference>
<evidence type="ECO:0000259" key="4">
    <source>
        <dbReference type="PROSITE" id="PS01031"/>
    </source>
</evidence>
<reference evidence="5" key="1">
    <citation type="submission" date="2022-04" db="EMBL/GenBank/DDBJ databases">
        <title>A functionally conserved STORR gene fusion in Papaver species that diverged 16.8 million years ago.</title>
        <authorList>
            <person name="Catania T."/>
        </authorList>
    </citation>
    <scope>NUCLEOTIDE SEQUENCE</scope>
    <source>
        <strain evidence="5">S-188037</strain>
    </source>
</reference>
<organism evidence="5 6">
    <name type="scientific">Papaver atlanticum</name>
    <dbReference type="NCBI Taxonomy" id="357466"/>
    <lineage>
        <taxon>Eukaryota</taxon>
        <taxon>Viridiplantae</taxon>
        <taxon>Streptophyta</taxon>
        <taxon>Embryophyta</taxon>
        <taxon>Tracheophyta</taxon>
        <taxon>Spermatophyta</taxon>
        <taxon>Magnoliopsida</taxon>
        <taxon>Ranunculales</taxon>
        <taxon>Papaveraceae</taxon>
        <taxon>Papaveroideae</taxon>
        <taxon>Papaver</taxon>
    </lineage>
</organism>
<dbReference type="Proteomes" id="UP001202328">
    <property type="component" value="Unassembled WGS sequence"/>
</dbReference>